<keyword evidence="3" id="KW-1185">Reference proteome</keyword>
<dbReference type="CDD" id="cd05403">
    <property type="entry name" value="NT_KNTase_like"/>
    <property type="match status" value="1"/>
</dbReference>
<dbReference type="EMBL" id="FCOJ02000009">
    <property type="protein sequence ID" value="SAK53322.1"/>
    <property type="molecule type" value="Genomic_DNA"/>
</dbReference>
<dbReference type="AlphaFoldDB" id="A0A158A662"/>
<dbReference type="OrthoDB" id="9131665at2"/>
<organism evidence="2 3">
    <name type="scientific">Caballeronia glebae</name>
    <dbReference type="NCBI Taxonomy" id="1777143"/>
    <lineage>
        <taxon>Bacteria</taxon>
        <taxon>Pseudomonadati</taxon>
        <taxon>Pseudomonadota</taxon>
        <taxon>Betaproteobacteria</taxon>
        <taxon>Burkholderiales</taxon>
        <taxon>Burkholderiaceae</taxon>
        <taxon>Caballeronia</taxon>
    </lineage>
</organism>
<dbReference type="Proteomes" id="UP000054596">
    <property type="component" value="Unassembled WGS sequence"/>
</dbReference>
<name>A0A158A662_9BURK</name>
<dbReference type="Gene3D" id="3.30.460.10">
    <property type="entry name" value="Beta Polymerase, domain 2"/>
    <property type="match status" value="1"/>
</dbReference>
<accession>A0A158A662</accession>
<protein>
    <recommendedName>
        <fullName evidence="1">Polymerase beta nucleotidyltransferase domain-containing protein</fullName>
    </recommendedName>
</protein>
<reference evidence="2" key="1">
    <citation type="submission" date="2016-01" db="EMBL/GenBank/DDBJ databases">
        <authorList>
            <person name="Peeters C."/>
        </authorList>
    </citation>
    <scope>NUCLEOTIDE SEQUENCE [LARGE SCALE GENOMIC DNA]</scope>
    <source>
        <strain evidence="2">LMG 29325</strain>
    </source>
</reference>
<evidence type="ECO:0000259" key="1">
    <source>
        <dbReference type="Pfam" id="PF18765"/>
    </source>
</evidence>
<dbReference type="STRING" id="1777143.AWB82_01800"/>
<proteinExistence type="predicted"/>
<comment type="caution">
    <text evidence="2">The sequence shown here is derived from an EMBL/GenBank/DDBJ whole genome shotgun (WGS) entry which is preliminary data.</text>
</comment>
<dbReference type="InterPro" id="IPR041633">
    <property type="entry name" value="Polbeta"/>
</dbReference>
<dbReference type="Pfam" id="PF18765">
    <property type="entry name" value="Polbeta"/>
    <property type="match status" value="1"/>
</dbReference>
<feature type="domain" description="Polymerase beta nucleotidyltransferase" evidence="1">
    <location>
        <begin position="12"/>
        <end position="110"/>
    </location>
</feature>
<dbReference type="InterPro" id="IPR043519">
    <property type="entry name" value="NT_sf"/>
</dbReference>
<sequence length="115" mass="13173">MIDDGLFDAIKRLREWAQARPHVRRLWVYGSRLKGVQRTDSDIDIAMEIDPVGNDETARDSWGCHRTEWETEMTALVPYEVHLQDYDLTNPTSRVVTYIGCCAALVYQRDDVAGG</sequence>
<evidence type="ECO:0000313" key="3">
    <source>
        <dbReference type="Proteomes" id="UP000054596"/>
    </source>
</evidence>
<dbReference type="RefSeq" id="WP_086966769.1">
    <property type="nucleotide sequence ID" value="NZ_FCOJ02000009.1"/>
</dbReference>
<evidence type="ECO:0000313" key="2">
    <source>
        <dbReference type="EMBL" id="SAK53322.1"/>
    </source>
</evidence>
<gene>
    <name evidence="2" type="ORF">AWB82_01800</name>
</gene>
<dbReference type="SUPFAM" id="SSF81301">
    <property type="entry name" value="Nucleotidyltransferase"/>
    <property type="match status" value="1"/>
</dbReference>